<reference evidence="1" key="1">
    <citation type="submission" date="2023-02" db="EMBL/GenBank/DDBJ databases">
        <title>Identification and recombinant expression of a fungal hydrolase from Papiliotrema laurentii that hydrolyzes apple cutin and clears colloidal polyester polyurethane.</title>
        <authorList>
            <consortium name="DOE Joint Genome Institute"/>
            <person name="Roman V.A."/>
            <person name="Bojanowski C."/>
            <person name="Crable B.R."/>
            <person name="Wagner D.N."/>
            <person name="Hung C.S."/>
            <person name="Nadeau L.J."/>
            <person name="Schratz L."/>
            <person name="Haridas S."/>
            <person name="Pangilinan J."/>
            <person name="Lipzen A."/>
            <person name="Na H."/>
            <person name="Yan M."/>
            <person name="Ng V."/>
            <person name="Grigoriev I.V."/>
            <person name="Spatafora J.W."/>
            <person name="Barlow D."/>
            <person name="Biffinger J."/>
            <person name="Kelley-Loughnane N."/>
            <person name="Varaljay V.A."/>
            <person name="Crookes-Goodson W.J."/>
        </authorList>
    </citation>
    <scope>NUCLEOTIDE SEQUENCE</scope>
    <source>
        <strain evidence="1">5307AH</strain>
    </source>
</reference>
<comment type="caution">
    <text evidence="1">The sequence shown here is derived from an EMBL/GenBank/DDBJ whole genome shotgun (WGS) entry which is preliminary data.</text>
</comment>
<sequence length="215" mass="23923">MALPRSLNFLRIGAGGQALEVYLDPICPYSAKIARSIDSHILPLISPGGKYDGKLQLIARVYAQPFHYLSHYHTEALLAFGQRYPDLFWGYLIAIFDTQRDFYNVPSQDLTGREVRDKLVAIATDYLEAKGKIDGPKSKVFGELRDALENKKGADGSTNGGNAAEWALKYTIKIGRQNGIHVTPTVLFDGLKEDSVSSSWGQEEWNKFLAAKLDQ</sequence>
<evidence type="ECO:0000313" key="2">
    <source>
        <dbReference type="Proteomes" id="UP001182556"/>
    </source>
</evidence>
<proteinExistence type="predicted"/>
<dbReference type="Gene3D" id="3.40.30.10">
    <property type="entry name" value="Glutaredoxin"/>
    <property type="match status" value="1"/>
</dbReference>
<keyword evidence="2" id="KW-1185">Reference proteome</keyword>
<gene>
    <name evidence="1" type="ORF">DB88DRAFT_482520</name>
</gene>
<accession>A0AAD9L867</accession>
<dbReference type="PANTHER" id="PTHR33875">
    <property type="entry name" value="OS09G0542200 PROTEIN"/>
    <property type="match status" value="1"/>
</dbReference>
<dbReference type="SUPFAM" id="SSF52833">
    <property type="entry name" value="Thioredoxin-like"/>
    <property type="match status" value="1"/>
</dbReference>
<evidence type="ECO:0008006" key="3">
    <source>
        <dbReference type="Google" id="ProtNLM"/>
    </source>
</evidence>
<organism evidence="1 2">
    <name type="scientific">Papiliotrema laurentii</name>
    <name type="common">Cryptococcus laurentii</name>
    <dbReference type="NCBI Taxonomy" id="5418"/>
    <lineage>
        <taxon>Eukaryota</taxon>
        <taxon>Fungi</taxon>
        <taxon>Dikarya</taxon>
        <taxon>Basidiomycota</taxon>
        <taxon>Agaricomycotina</taxon>
        <taxon>Tremellomycetes</taxon>
        <taxon>Tremellales</taxon>
        <taxon>Rhynchogastremaceae</taxon>
        <taxon>Papiliotrema</taxon>
    </lineage>
</organism>
<protein>
    <recommendedName>
        <fullName evidence="3">Thioredoxin-like fold domain-containing protein</fullName>
    </recommendedName>
</protein>
<dbReference type="InterPro" id="IPR036249">
    <property type="entry name" value="Thioredoxin-like_sf"/>
</dbReference>
<name>A0AAD9L867_PAPLA</name>
<dbReference type="AlphaFoldDB" id="A0AAD9L867"/>
<dbReference type="Proteomes" id="UP001182556">
    <property type="component" value="Unassembled WGS sequence"/>
</dbReference>
<dbReference type="PANTHER" id="PTHR33875:SF2">
    <property type="entry name" value="ACR183CP"/>
    <property type="match status" value="1"/>
</dbReference>
<evidence type="ECO:0000313" key="1">
    <source>
        <dbReference type="EMBL" id="KAK1926633.1"/>
    </source>
</evidence>
<dbReference type="EMBL" id="JAODAN010000002">
    <property type="protein sequence ID" value="KAK1926633.1"/>
    <property type="molecule type" value="Genomic_DNA"/>
</dbReference>